<keyword evidence="1" id="KW-0238">DNA-binding</keyword>
<dbReference type="CDD" id="cd02209">
    <property type="entry name" value="cupin_XRE_C"/>
    <property type="match status" value="1"/>
</dbReference>
<reference evidence="3 4" key="1">
    <citation type="submission" date="2019-01" db="EMBL/GenBank/DDBJ databases">
        <title>Litorilituus lipolytica sp. nov., isolated from intertidal sand of the Yellow Sea in China.</title>
        <authorList>
            <person name="Liu A."/>
        </authorList>
    </citation>
    <scope>NUCLEOTIDE SEQUENCE [LARGE SCALE GENOMIC DNA]</scope>
    <source>
        <strain evidence="3 4">RZ04</strain>
    </source>
</reference>
<evidence type="ECO:0000313" key="3">
    <source>
        <dbReference type="EMBL" id="TPH19289.1"/>
    </source>
</evidence>
<dbReference type="GO" id="GO:0003700">
    <property type="term" value="F:DNA-binding transcription factor activity"/>
    <property type="evidence" value="ECO:0007669"/>
    <property type="project" value="TreeGrafter"/>
</dbReference>
<dbReference type="OrthoDB" id="9805356at2"/>
<dbReference type="GO" id="GO:0003677">
    <property type="term" value="F:DNA binding"/>
    <property type="evidence" value="ECO:0007669"/>
    <property type="project" value="UniProtKB-KW"/>
</dbReference>
<dbReference type="InterPro" id="IPR001387">
    <property type="entry name" value="Cro/C1-type_HTH"/>
</dbReference>
<comment type="caution">
    <text evidence="3">The sequence shown here is derived from an EMBL/GenBank/DDBJ whole genome shotgun (WGS) entry which is preliminary data.</text>
</comment>
<sequence length="209" mass="23446">MSGQKSVDVYPSMVIADSQDNVKAIEKITIGAQLKAIRTNNKLTLEEASKRTGLARSTLSKIENEQISPTFTVMQKLATGLDIELPQLFTKPEKKQATGRRDITLSGSGKSHVTSTYEHELLATQFSNKKMMPYKSRVYARSFEDFGEWVRHEGEEFLLVLEGEIQLLTEFYEATTLKKGDNVYYDATMGHLVISVSEEDAVILWVTAS</sequence>
<dbReference type="Pfam" id="PF01381">
    <property type="entry name" value="HTH_3"/>
    <property type="match status" value="1"/>
</dbReference>
<dbReference type="PANTHER" id="PTHR46797">
    <property type="entry name" value="HTH-TYPE TRANSCRIPTIONAL REGULATOR"/>
    <property type="match status" value="1"/>
</dbReference>
<dbReference type="SMART" id="SM00530">
    <property type="entry name" value="HTH_XRE"/>
    <property type="match status" value="1"/>
</dbReference>
<dbReference type="Proteomes" id="UP000315303">
    <property type="component" value="Unassembled WGS sequence"/>
</dbReference>
<gene>
    <name evidence="3" type="ORF">EPA86_00755</name>
</gene>
<keyword evidence="4" id="KW-1185">Reference proteome</keyword>
<evidence type="ECO:0000313" key="4">
    <source>
        <dbReference type="Proteomes" id="UP000315303"/>
    </source>
</evidence>
<dbReference type="PANTHER" id="PTHR46797:SF20">
    <property type="entry name" value="BLR4304 PROTEIN"/>
    <property type="match status" value="1"/>
</dbReference>
<dbReference type="InterPro" id="IPR011051">
    <property type="entry name" value="RmlC_Cupin_sf"/>
</dbReference>
<evidence type="ECO:0000259" key="2">
    <source>
        <dbReference type="PROSITE" id="PS50943"/>
    </source>
</evidence>
<dbReference type="CDD" id="cd00093">
    <property type="entry name" value="HTH_XRE"/>
    <property type="match status" value="1"/>
</dbReference>
<dbReference type="InterPro" id="IPR050807">
    <property type="entry name" value="TransReg_Diox_bact_type"/>
</dbReference>
<dbReference type="InterPro" id="IPR010982">
    <property type="entry name" value="Lambda_DNA-bd_dom_sf"/>
</dbReference>
<proteinExistence type="predicted"/>
<dbReference type="AlphaFoldDB" id="A0A502L8Q9"/>
<dbReference type="GO" id="GO:0005829">
    <property type="term" value="C:cytosol"/>
    <property type="evidence" value="ECO:0007669"/>
    <property type="project" value="TreeGrafter"/>
</dbReference>
<dbReference type="SUPFAM" id="SSF51182">
    <property type="entry name" value="RmlC-like cupins"/>
    <property type="match status" value="1"/>
</dbReference>
<dbReference type="Gene3D" id="2.60.120.10">
    <property type="entry name" value="Jelly Rolls"/>
    <property type="match status" value="1"/>
</dbReference>
<dbReference type="Gene3D" id="1.10.260.40">
    <property type="entry name" value="lambda repressor-like DNA-binding domains"/>
    <property type="match status" value="1"/>
</dbReference>
<accession>A0A502L8Q9</accession>
<dbReference type="InterPro" id="IPR013096">
    <property type="entry name" value="Cupin_2"/>
</dbReference>
<protein>
    <submittedName>
        <fullName evidence="3">XRE family transcriptional regulator</fullName>
    </submittedName>
</protein>
<organism evidence="3 4">
    <name type="scientific">Litorilituus lipolyticus</name>
    <dbReference type="NCBI Taxonomy" id="2491017"/>
    <lineage>
        <taxon>Bacteria</taxon>
        <taxon>Pseudomonadati</taxon>
        <taxon>Pseudomonadota</taxon>
        <taxon>Gammaproteobacteria</taxon>
        <taxon>Alteromonadales</taxon>
        <taxon>Colwelliaceae</taxon>
        <taxon>Litorilituus</taxon>
    </lineage>
</organism>
<feature type="domain" description="HTH cro/C1-type" evidence="2">
    <location>
        <begin position="34"/>
        <end position="88"/>
    </location>
</feature>
<dbReference type="EMBL" id="SAWY01000001">
    <property type="protein sequence ID" value="TPH19289.1"/>
    <property type="molecule type" value="Genomic_DNA"/>
</dbReference>
<name>A0A502L8Q9_9GAMM</name>
<dbReference type="Pfam" id="PF07883">
    <property type="entry name" value="Cupin_2"/>
    <property type="match status" value="1"/>
</dbReference>
<dbReference type="PROSITE" id="PS50943">
    <property type="entry name" value="HTH_CROC1"/>
    <property type="match status" value="1"/>
</dbReference>
<dbReference type="RefSeq" id="WP_140600900.1">
    <property type="nucleotide sequence ID" value="NZ_SAWY01000001.1"/>
</dbReference>
<dbReference type="SUPFAM" id="SSF47413">
    <property type="entry name" value="lambda repressor-like DNA-binding domains"/>
    <property type="match status" value="1"/>
</dbReference>
<evidence type="ECO:0000256" key="1">
    <source>
        <dbReference type="ARBA" id="ARBA00023125"/>
    </source>
</evidence>
<dbReference type="InterPro" id="IPR014710">
    <property type="entry name" value="RmlC-like_jellyroll"/>
</dbReference>